<feature type="transmembrane region" description="Helical" evidence="1">
    <location>
        <begin position="6"/>
        <end position="28"/>
    </location>
</feature>
<dbReference type="InterPro" id="IPR006542">
    <property type="entry name" value="DUF1093"/>
</dbReference>
<dbReference type="Gene3D" id="2.40.50.480">
    <property type="match status" value="1"/>
</dbReference>
<dbReference type="Pfam" id="PF06486">
    <property type="entry name" value="DUF1093"/>
    <property type="match status" value="1"/>
</dbReference>
<dbReference type="EMBL" id="JBHSSE010000007">
    <property type="protein sequence ID" value="MFC6200889.1"/>
    <property type="molecule type" value="Genomic_DNA"/>
</dbReference>
<name>A0ABW1SHV8_9LACO</name>
<dbReference type="SUPFAM" id="SSF159121">
    <property type="entry name" value="BC4932-like"/>
    <property type="match status" value="1"/>
</dbReference>
<keyword evidence="1" id="KW-1133">Transmembrane helix</keyword>
<organism evidence="2 3">
    <name type="scientific">Lactiplantibacillus nangangensis</name>
    <dbReference type="NCBI Taxonomy" id="2559917"/>
    <lineage>
        <taxon>Bacteria</taxon>
        <taxon>Bacillati</taxon>
        <taxon>Bacillota</taxon>
        <taxon>Bacilli</taxon>
        <taxon>Lactobacillales</taxon>
        <taxon>Lactobacillaceae</taxon>
        <taxon>Lactiplantibacillus</taxon>
    </lineage>
</organism>
<reference evidence="3" key="1">
    <citation type="journal article" date="2019" name="Int. J. Syst. Evol. Microbiol.">
        <title>The Global Catalogue of Microorganisms (GCM) 10K type strain sequencing project: providing services to taxonomists for standard genome sequencing and annotation.</title>
        <authorList>
            <consortium name="The Broad Institute Genomics Platform"/>
            <consortium name="The Broad Institute Genome Sequencing Center for Infectious Disease"/>
            <person name="Wu L."/>
            <person name="Ma J."/>
        </authorList>
    </citation>
    <scope>NUCLEOTIDE SEQUENCE [LARGE SCALE GENOMIC DNA]</scope>
    <source>
        <strain evidence="3">CCM 8930</strain>
    </source>
</reference>
<dbReference type="RefSeq" id="WP_137617022.1">
    <property type="nucleotide sequence ID" value="NZ_BJDI01000015.1"/>
</dbReference>
<keyword evidence="1" id="KW-0812">Transmembrane</keyword>
<accession>A0ABW1SHV8</accession>
<evidence type="ECO:0000256" key="1">
    <source>
        <dbReference type="SAM" id="Phobius"/>
    </source>
</evidence>
<sequence length="121" mass="13994">MFKKRFIDHIGILLLSILIIEVIGTLAWQRYRYGGDYYYMTIGHSIGTYTVEVPVNIPVNAYIYRGVAKNDQGQKKVLTLKTDNVDPGPFKKEAVVRLTVNKHYGVTNYKVIKNKQHQMKF</sequence>
<dbReference type="InterPro" id="IPR036166">
    <property type="entry name" value="YxeA-like_sf"/>
</dbReference>
<gene>
    <name evidence="2" type="ORF">ACFP1L_03130</name>
</gene>
<keyword evidence="3" id="KW-1185">Reference proteome</keyword>
<evidence type="ECO:0000313" key="3">
    <source>
        <dbReference type="Proteomes" id="UP001596171"/>
    </source>
</evidence>
<dbReference type="NCBIfam" id="TIGR01655">
    <property type="entry name" value="yxeA_fam"/>
    <property type="match status" value="1"/>
</dbReference>
<proteinExistence type="predicted"/>
<protein>
    <submittedName>
        <fullName evidence="2">YxeA family protein</fullName>
    </submittedName>
</protein>
<keyword evidence="1" id="KW-0472">Membrane</keyword>
<evidence type="ECO:0000313" key="2">
    <source>
        <dbReference type="EMBL" id="MFC6200889.1"/>
    </source>
</evidence>
<dbReference type="Proteomes" id="UP001596171">
    <property type="component" value="Unassembled WGS sequence"/>
</dbReference>
<comment type="caution">
    <text evidence="2">The sequence shown here is derived from an EMBL/GenBank/DDBJ whole genome shotgun (WGS) entry which is preliminary data.</text>
</comment>